<name>A7EBY0_SCLS1</name>
<gene>
    <name evidence="1" type="ORF">SS1G_02816</name>
</gene>
<dbReference type="GeneID" id="5492880"/>
<dbReference type="RefSeq" id="XP_001596596.1">
    <property type="nucleotide sequence ID" value="XM_001596546.1"/>
</dbReference>
<accession>A7EBY0</accession>
<sequence length="41" mass="4291">MPTSETSCHAIGCRTPLIAGVCQTRAFTLGLGKALKRSVSQ</sequence>
<organism evidence="1 2">
    <name type="scientific">Sclerotinia sclerotiorum (strain ATCC 18683 / 1980 / Ss-1)</name>
    <name type="common">White mold</name>
    <name type="synonym">Whetzelinia sclerotiorum</name>
    <dbReference type="NCBI Taxonomy" id="665079"/>
    <lineage>
        <taxon>Eukaryota</taxon>
        <taxon>Fungi</taxon>
        <taxon>Dikarya</taxon>
        <taxon>Ascomycota</taxon>
        <taxon>Pezizomycotina</taxon>
        <taxon>Leotiomycetes</taxon>
        <taxon>Helotiales</taxon>
        <taxon>Sclerotiniaceae</taxon>
        <taxon>Sclerotinia</taxon>
    </lineage>
</organism>
<proteinExistence type="predicted"/>
<reference evidence="2" key="1">
    <citation type="journal article" date="2011" name="PLoS Genet.">
        <title>Genomic analysis of the necrotrophic fungal pathogens Sclerotinia sclerotiorum and Botrytis cinerea.</title>
        <authorList>
            <person name="Amselem J."/>
            <person name="Cuomo C.A."/>
            <person name="van Kan J.A."/>
            <person name="Viaud M."/>
            <person name="Benito E.P."/>
            <person name="Couloux A."/>
            <person name="Coutinho P.M."/>
            <person name="de Vries R.P."/>
            <person name="Dyer P.S."/>
            <person name="Fillinger S."/>
            <person name="Fournier E."/>
            <person name="Gout L."/>
            <person name="Hahn M."/>
            <person name="Kohn L."/>
            <person name="Lapalu N."/>
            <person name="Plummer K.M."/>
            <person name="Pradier J.M."/>
            <person name="Quevillon E."/>
            <person name="Sharon A."/>
            <person name="Simon A."/>
            <person name="ten Have A."/>
            <person name="Tudzynski B."/>
            <person name="Tudzynski P."/>
            <person name="Wincker P."/>
            <person name="Andrew M."/>
            <person name="Anthouard V."/>
            <person name="Beever R.E."/>
            <person name="Beffa R."/>
            <person name="Benoit I."/>
            <person name="Bouzid O."/>
            <person name="Brault B."/>
            <person name="Chen Z."/>
            <person name="Choquer M."/>
            <person name="Collemare J."/>
            <person name="Cotton P."/>
            <person name="Danchin E.G."/>
            <person name="Da Silva C."/>
            <person name="Gautier A."/>
            <person name="Giraud C."/>
            <person name="Giraud T."/>
            <person name="Gonzalez C."/>
            <person name="Grossetete S."/>
            <person name="Guldener U."/>
            <person name="Henrissat B."/>
            <person name="Howlett B.J."/>
            <person name="Kodira C."/>
            <person name="Kretschmer M."/>
            <person name="Lappartient A."/>
            <person name="Leroch M."/>
            <person name="Levis C."/>
            <person name="Mauceli E."/>
            <person name="Neuveglise C."/>
            <person name="Oeser B."/>
            <person name="Pearson M."/>
            <person name="Poulain J."/>
            <person name="Poussereau N."/>
            <person name="Quesneville H."/>
            <person name="Rascle C."/>
            <person name="Schumacher J."/>
            <person name="Segurens B."/>
            <person name="Sexton A."/>
            <person name="Silva E."/>
            <person name="Sirven C."/>
            <person name="Soanes D.M."/>
            <person name="Talbot N.J."/>
            <person name="Templeton M."/>
            <person name="Yandava C."/>
            <person name="Yarden O."/>
            <person name="Zeng Q."/>
            <person name="Rollins J.A."/>
            <person name="Lebrun M.H."/>
            <person name="Dickman M."/>
        </authorList>
    </citation>
    <scope>NUCLEOTIDE SEQUENCE [LARGE SCALE GENOMIC DNA]</scope>
    <source>
        <strain evidence="2">ATCC 18683 / 1980 / Ss-1</strain>
    </source>
</reference>
<dbReference type="Proteomes" id="UP000001312">
    <property type="component" value="Unassembled WGS sequence"/>
</dbReference>
<dbReference type="KEGG" id="ssl:SS1G_02816"/>
<keyword evidence="2" id="KW-1185">Reference proteome</keyword>
<dbReference type="HOGENOM" id="CLU_3279753_0_0_1"/>
<evidence type="ECO:0000313" key="1">
    <source>
        <dbReference type="EMBL" id="EDN99958.1"/>
    </source>
</evidence>
<protein>
    <submittedName>
        <fullName evidence="1">Uncharacterized protein</fullName>
    </submittedName>
</protein>
<dbReference type="InParanoid" id="A7EBY0"/>
<evidence type="ECO:0000313" key="2">
    <source>
        <dbReference type="Proteomes" id="UP000001312"/>
    </source>
</evidence>
<dbReference type="EMBL" id="CH476623">
    <property type="protein sequence ID" value="EDN99958.1"/>
    <property type="molecule type" value="Genomic_DNA"/>
</dbReference>
<dbReference type="AlphaFoldDB" id="A7EBY0"/>